<organism evidence="4 5">
    <name type="scientific">Camellia sinensis</name>
    <name type="common">Tea plant</name>
    <name type="synonym">Thea sinensis</name>
    <dbReference type="NCBI Taxonomy" id="4442"/>
    <lineage>
        <taxon>Eukaryota</taxon>
        <taxon>Viridiplantae</taxon>
        <taxon>Streptophyta</taxon>
        <taxon>Embryophyta</taxon>
        <taxon>Tracheophyta</taxon>
        <taxon>Spermatophyta</taxon>
        <taxon>Magnoliopsida</taxon>
        <taxon>eudicotyledons</taxon>
        <taxon>Gunneridae</taxon>
        <taxon>Pentapetalae</taxon>
        <taxon>asterids</taxon>
        <taxon>Ericales</taxon>
        <taxon>Theaceae</taxon>
        <taxon>Camellia</taxon>
    </lineage>
</organism>
<protein>
    <submittedName>
        <fullName evidence="4">Uncharacterized protein</fullName>
    </submittedName>
</protein>
<reference evidence="4 5" key="2">
    <citation type="submission" date="2020-07" db="EMBL/GenBank/DDBJ databases">
        <title>Genome assembly of wild tea tree DASZ reveals pedigree and selection history of tea varieties.</title>
        <authorList>
            <person name="Zhang W."/>
        </authorList>
    </citation>
    <scope>NUCLEOTIDE SEQUENCE [LARGE SCALE GENOMIC DNA]</scope>
    <source>
        <strain evidence="5">cv. G240</strain>
        <tissue evidence="4">Leaf</tissue>
    </source>
</reference>
<evidence type="ECO:0000256" key="1">
    <source>
        <dbReference type="SAM" id="Coils"/>
    </source>
</evidence>
<feature type="coiled-coil region" evidence="1">
    <location>
        <begin position="122"/>
        <end position="149"/>
    </location>
</feature>
<feature type="region of interest" description="Disordered" evidence="2">
    <location>
        <begin position="53"/>
        <end position="99"/>
    </location>
</feature>
<comment type="caution">
    <text evidence="4">The sequence shown here is derived from an EMBL/GenBank/DDBJ whole genome shotgun (WGS) entry which is preliminary data.</text>
</comment>
<keyword evidence="1" id="KW-0175">Coiled coil</keyword>
<keyword evidence="3" id="KW-0732">Signal</keyword>
<evidence type="ECO:0000313" key="5">
    <source>
        <dbReference type="Proteomes" id="UP000593564"/>
    </source>
</evidence>
<sequence>MPIVPRLLCILDLLQLLVGSWHSMVSSKLSETFYIMGESFTIQISSNLVKQLADDGEKSKKKTKRSKTKIPREPQQSQTKAHQKQISGDSEIPKRTAPVGWPVQPPIFMPLSPPPHSSSAELDAIRSAVQESEKVLEKLQKQEEVMVQEVTQRAKDLHDKEFKLPTEKPLPCLMEKNACFECYKENDKNPLKCADAVQKL</sequence>
<dbReference type="EMBL" id="JACBKZ010000003">
    <property type="protein sequence ID" value="KAF5954390.1"/>
    <property type="molecule type" value="Genomic_DNA"/>
</dbReference>
<dbReference type="PANTHER" id="PTHR47587:SF2">
    <property type="entry name" value="OS05G0103500 PROTEIN"/>
    <property type="match status" value="1"/>
</dbReference>
<feature type="compositionally biased region" description="Polar residues" evidence="2">
    <location>
        <begin position="74"/>
        <end position="88"/>
    </location>
</feature>
<evidence type="ECO:0000256" key="3">
    <source>
        <dbReference type="SAM" id="SignalP"/>
    </source>
</evidence>
<evidence type="ECO:0000313" key="4">
    <source>
        <dbReference type="EMBL" id="KAF5954390.1"/>
    </source>
</evidence>
<keyword evidence="5" id="KW-1185">Reference proteome</keyword>
<dbReference type="AlphaFoldDB" id="A0A7J7HNG5"/>
<reference evidence="5" key="1">
    <citation type="journal article" date="2020" name="Nat. Commun.">
        <title>Genome assembly of wild tea tree DASZ reveals pedigree and selection history of tea varieties.</title>
        <authorList>
            <person name="Zhang W."/>
            <person name="Zhang Y."/>
            <person name="Qiu H."/>
            <person name="Guo Y."/>
            <person name="Wan H."/>
            <person name="Zhang X."/>
            <person name="Scossa F."/>
            <person name="Alseekh S."/>
            <person name="Zhang Q."/>
            <person name="Wang P."/>
            <person name="Xu L."/>
            <person name="Schmidt M.H."/>
            <person name="Jia X."/>
            <person name="Li D."/>
            <person name="Zhu A."/>
            <person name="Guo F."/>
            <person name="Chen W."/>
            <person name="Ni D."/>
            <person name="Usadel B."/>
            <person name="Fernie A.R."/>
            <person name="Wen W."/>
        </authorList>
    </citation>
    <scope>NUCLEOTIDE SEQUENCE [LARGE SCALE GENOMIC DNA]</scope>
    <source>
        <strain evidence="5">cv. G240</strain>
    </source>
</reference>
<accession>A0A7J7HNG5</accession>
<feature type="chain" id="PRO_5029621232" evidence="3">
    <location>
        <begin position="20"/>
        <end position="200"/>
    </location>
</feature>
<name>A0A7J7HNG5_CAMSI</name>
<feature type="compositionally biased region" description="Basic residues" evidence="2">
    <location>
        <begin position="59"/>
        <end position="69"/>
    </location>
</feature>
<proteinExistence type="predicted"/>
<dbReference type="PANTHER" id="PTHR47587">
    <property type="entry name" value="OS05G0103500 PROTEIN"/>
    <property type="match status" value="1"/>
</dbReference>
<feature type="signal peptide" evidence="3">
    <location>
        <begin position="1"/>
        <end position="19"/>
    </location>
</feature>
<evidence type="ECO:0000256" key="2">
    <source>
        <dbReference type="SAM" id="MobiDB-lite"/>
    </source>
</evidence>
<dbReference type="Proteomes" id="UP000593564">
    <property type="component" value="Unassembled WGS sequence"/>
</dbReference>
<gene>
    <name evidence="4" type="ORF">HYC85_007246</name>
</gene>